<dbReference type="AlphaFoldDB" id="A0ABD2K9W5"/>
<proteinExistence type="predicted"/>
<keyword evidence="2" id="KW-1185">Reference proteome</keyword>
<dbReference type="Proteomes" id="UP001620626">
    <property type="component" value="Unassembled WGS sequence"/>
</dbReference>
<reference evidence="1 2" key="1">
    <citation type="submission" date="2024-10" db="EMBL/GenBank/DDBJ databases">
        <authorList>
            <person name="Kim D."/>
        </authorList>
    </citation>
    <scope>NUCLEOTIDE SEQUENCE [LARGE SCALE GENOMIC DNA]</scope>
    <source>
        <strain evidence="1">BH-2024</strain>
    </source>
</reference>
<comment type="caution">
    <text evidence="1">The sequence shown here is derived from an EMBL/GenBank/DDBJ whole genome shotgun (WGS) entry which is preliminary data.</text>
</comment>
<protein>
    <submittedName>
        <fullName evidence="1">Uncharacterized protein</fullName>
    </submittedName>
</protein>
<sequence>MSFNMINDNNIICLNFALGIWTEAFFGAATELTIMTHHPLLKRRLIILLKKIFHLNQNLIGDVPTNTMELTPSAAIPTNGRDEMDAHFKMLQQLWNK</sequence>
<accession>A0ABD2K9W5</accession>
<dbReference type="EMBL" id="JBICBT010000808">
    <property type="protein sequence ID" value="KAL3099723.1"/>
    <property type="molecule type" value="Genomic_DNA"/>
</dbReference>
<name>A0ABD2K9W5_9BILA</name>
<evidence type="ECO:0000313" key="1">
    <source>
        <dbReference type="EMBL" id="KAL3099723.1"/>
    </source>
</evidence>
<organism evidence="1 2">
    <name type="scientific">Heterodera trifolii</name>
    <dbReference type="NCBI Taxonomy" id="157864"/>
    <lineage>
        <taxon>Eukaryota</taxon>
        <taxon>Metazoa</taxon>
        <taxon>Ecdysozoa</taxon>
        <taxon>Nematoda</taxon>
        <taxon>Chromadorea</taxon>
        <taxon>Rhabditida</taxon>
        <taxon>Tylenchina</taxon>
        <taxon>Tylenchomorpha</taxon>
        <taxon>Tylenchoidea</taxon>
        <taxon>Heteroderidae</taxon>
        <taxon>Heteroderinae</taxon>
        <taxon>Heterodera</taxon>
    </lineage>
</organism>
<gene>
    <name evidence="1" type="ORF">niasHT_028337</name>
</gene>
<evidence type="ECO:0000313" key="2">
    <source>
        <dbReference type="Proteomes" id="UP001620626"/>
    </source>
</evidence>